<reference evidence="6 7" key="1">
    <citation type="journal article" date="2019" name="Nat. Microbiol.">
        <title>Mediterranean grassland soil C-N compound turnover is dependent on rainfall and depth, and is mediated by genomically divergent microorganisms.</title>
        <authorList>
            <person name="Diamond S."/>
            <person name="Andeer P.F."/>
            <person name="Li Z."/>
            <person name="Crits-Christoph A."/>
            <person name="Burstein D."/>
            <person name="Anantharaman K."/>
            <person name="Lane K.R."/>
            <person name="Thomas B.C."/>
            <person name="Pan C."/>
            <person name="Northen T.R."/>
            <person name="Banfield J.F."/>
        </authorList>
    </citation>
    <scope>NUCLEOTIDE SEQUENCE [LARGE SCALE GENOMIC DNA]</scope>
    <source>
        <strain evidence="4">WS_4</strain>
        <strain evidence="5">WS_7</strain>
    </source>
</reference>
<keyword evidence="4" id="KW-0645">Protease</keyword>
<organism evidence="4 7">
    <name type="scientific">Eiseniibacteriota bacterium</name>
    <dbReference type="NCBI Taxonomy" id="2212470"/>
    <lineage>
        <taxon>Bacteria</taxon>
        <taxon>Candidatus Eiseniibacteriota</taxon>
    </lineage>
</organism>
<evidence type="ECO:0000259" key="3">
    <source>
        <dbReference type="Pfam" id="PF02517"/>
    </source>
</evidence>
<feature type="transmembrane region" description="Helical" evidence="2">
    <location>
        <begin position="86"/>
        <end position="105"/>
    </location>
</feature>
<dbReference type="GO" id="GO:0008237">
    <property type="term" value="F:metallopeptidase activity"/>
    <property type="evidence" value="ECO:0007669"/>
    <property type="project" value="UniProtKB-KW"/>
</dbReference>
<evidence type="ECO:0000256" key="2">
    <source>
        <dbReference type="SAM" id="Phobius"/>
    </source>
</evidence>
<gene>
    <name evidence="4" type="ORF">E6K74_00220</name>
    <name evidence="5" type="ORF">E6K77_06250</name>
</gene>
<evidence type="ECO:0000313" key="5">
    <source>
        <dbReference type="EMBL" id="TMQ62927.1"/>
    </source>
</evidence>
<dbReference type="PANTHER" id="PTHR43592:SF15">
    <property type="entry name" value="CAAX AMINO TERMINAL PROTEASE FAMILY PROTEIN"/>
    <property type="match status" value="1"/>
</dbReference>
<accession>A0A538SYD3</accession>
<proteinExistence type="predicted"/>
<feature type="region of interest" description="Disordered" evidence="1">
    <location>
        <begin position="236"/>
        <end position="259"/>
    </location>
</feature>
<dbReference type="Proteomes" id="UP000319829">
    <property type="component" value="Unassembled WGS sequence"/>
</dbReference>
<feature type="domain" description="CAAX prenyl protease 2/Lysostaphin resistance protein A-like" evidence="3">
    <location>
        <begin position="133"/>
        <end position="222"/>
    </location>
</feature>
<keyword evidence="4" id="KW-0482">Metalloprotease</keyword>
<dbReference type="EMBL" id="VBOU01000001">
    <property type="protein sequence ID" value="TMQ56399.1"/>
    <property type="molecule type" value="Genomic_DNA"/>
</dbReference>
<dbReference type="InterPro" id="IPR003675">
    <property type="entry name" value="Rce1/LyrA-like_dom"/>
</dbReference>
<evidence type="ECO:0000313" key="7">
    <source>
        <dbReference type="Proteomes" id="UP000319829"/>
    </source>
</evidence>
<sequence>MVSLLHAWDAWLLCLVLAGLVPFHGALAYGRLKSGPDPIPTGTKLRLYATIIAMEWGLVALTFAVLHHHGLTLGDVGQRLGNPALTLSAMVVGFLGLAAITALNARQIRGAEREELERSVERARKFVPIESTEVAAFAIVSLTAGICEEILYRGWLVTFLGAFFGSIWIGVVVAAALFGLGHAYQGWKGILATGILGVLFGAMFVGVKSLVPGQALHAGIDIVNGVLAGGIVKRLGPPPGGPVPDSGPPPTDPAPPTAT</sequence>
<keyword evidence="2" id="KW-1133">Transmembrane helix</keyword>
<dbReference type="Pfam" id="PF02517">
    <property type="entry name" value="Rce1-like"/>
    <property type="match status" value="1"/>
</dbReference>
<dbReference type="AlphaFoldDB" id="A0A538SYD3"/>
<dbReference type="GO" id="GO:0004175">
    <property type="term" value="F:endopeptidase activity"/>
    <property type="evidence" value="ECO:0007669"/>
    <property type="project" value="UniProtKB-ARBA"/>
</dbReference>
<name>A0A538SYD3_UNCEI</name>
<dbReference type="EMBL" id="VBOX01000066">
    <property type="protein sequence ID" value="TMQ62927.1"/>
    <property type="molecule type" value="Genomic_DNA"/>
</dbReference>
<feature type="transmembrane region" description="Helical" evidence="2">
    <location>
        <begin position="6"/>
        <end position="27"/>
    </location>
</feature>
<comment type="caution">
    <text evidence="4">The sequence shown here is derived from an EMBL/GenBank/DDBJ whole genome shotgun (WGS) entry which is preliminary data.</text>
</comment>
<keyword evidence="2" id="KW-0812">Transmembrane</keyword>
<dbReference type="GO" id="GO:0006508">
    <property type="term" value="P:proteolysis"/>
    <property type="evidence" value="ECO:0007669"/>
    <property type="project" value="UniProtKB-KW"/>
</dbReference>
<keyword evidence="4" id="KW-0378">Hydrolase</keyword>
<evidence type="ECO:0000313" key="4">
    <source>
        <dbReference type="EMBL" id="TMQ56399.1"/>
    </source>
</evidence>
<feature type="transmembrane region" description="Helical" evidence="2">
    <location>
        <begin position="190"/>
        <end position="207"/>
    </location>
</feature>
<dbReference type="GO" id="GO:0080120">
    <property type="term" value="P:CAAX-box protein maturation"/>
    <property type="evidence" value="ECO:0007669"/>
    <property type="project" value="UniProtKB-ARBA"/>
</dbReference>
<feature type="transmembrane region" description="Helical" evidence="2">
    <location>
        <begin position="152"/>
        <end position="178"/>
    </location>
</feature>
<keyword evidence="2" id="KW-0472">Membrane</keyword>
<dbReference type="PANTHER" id="PTHR43592">
    <property type="entry name" value="CAAX AMINO TERMINAL PROTEASE"/>
    <property type="match status" value="1"/>
</dbReference>
<dbReference type="Proteomes" id="UP000317366">
    <property type="component" value="Unassembled WGS sequence"/>
</dbReference>
<evidence type="ECO:0000256" key="1">
    <source>
        <dbReference type="SAM" id="MobiDB-lite"/>
    </source>
</evidence>
<feature type="transmembrane region" description="Helical" evidence="2">
    <location>
        <begin position="47"/>
        <end position="66"/>
    </location>
</feature>
<evidence type="ECO:0000313" key="6">
    <source>
        <dbReference type="Proteomes" id="UP000317366"/>
    </source>
</evidence>
<protein>
    <submittedName>
        <fullName evidence="4">CPBP family intramembrane metalloprotease</fullName>
    </submittedName>
</protein>